<dbReference type="AlphaFoldDB" id="A0A8I6RP60"/>
<gene>
    <name evidence="2" type="primary">106667027</name>
</gene>
<keyword evidence="3" id="KW-1185">Reference proteome</keyword>
<evidence type="ECO:0000313" key="2">
    <source>
        <dbReference type="EnsemblMetazoa" id="XP_014250107.1"/>
    </source>
</evidence>
<protein>
    <submittedName>
        <fullName evidence="2">Uncharacterized protein</fullName>
    </submittedName>
</protein>
<reference evidence="2" key="1">
    <citation type="submission" date="2022-01" db="UniProtKB">
        <authorList>
            <consortium name="EnsemblMetazoa"/>
        </authorList>
    </citation>
    <scope>IDENTIFICATION</scope>
</reference>
<sequence length="281" mass="33450">MIFYDTIFLIFGLCAVSLALPTSLLEDMKDAQFHTPVRTNKVKRAQEFIMFGNQQNRAINNFGSTKNEKRAAELDDNSLVDEEEPMPTLVSDLEEHVYNNNQLGQGREPQSHISRDLYYNMLLRNLDLSQNLHNEPAYNLDLPYYNIMESREKREIKEKSSKDQEWKREDSLTPEELLVLLKVWENMEKPNRKLANPRYSLHENDPYDEEDEMPVLSDDNGPWYDRVDYYSHPSREREVAWPRQHKRFMVSKRFGRDSIPPVMPFQEEYADEIPLRRRFLL</sequence>
<organism evidence="2 3">
    <name type="scientific">Cimex lectularius</name>
    <name type="common">Bed bug</name>
    <name type="synonym">Acanthia lectularia</name>
    <dbReference type="NCBI Taxonomy" id="79782"/>
    <lineage>
        <taxon>Eukaryota</taxon>
        <taxon>Metazoa</taxon>
        <taxon>Ecdysozoa</taxon>
        <taxon>Arthropoda</taxon>
        <taxon>Hexapoda</taxon>
        <taxon>Insecta</taxon>
        <taxon>Pterygota</taxon>
        <taxon>Neoptera</taxon>
        <taxon>Paraneoptera</taxon>
        <taxon>Hemiptera</taxon>
        <taxon>Heteroptera</taxon>
        <taxon>Panheteroptera</taxon>
        <taxon>Cimicomorpha</taxon>
        <taxon>Cimicidae</taxon>
        <taxon>Cimex</taxon>
    </lineage>
</organism>
<evidence type="ECO:0000313" key="3">
    <source>
        <dbReference type="Proteomes" id="UP000494040"/>
    </source>
</evidence>
<dbReference type="OMA" id="REVAWPR"/>
<dbReference type="KEGG" id="clec:106667027"/>
<dbReference type="Proteomes" id="UP000494040">
    <property type="component" value="Unassembled WGS sequence"/>
</dbReference>
<feature type="signal peptide" evidence="1">
    <location>
        <begin position="1"/>
        <end position="19"/>
    </location>
</feature>
<dbReference type="OrthoDB" id="8188268at2759"/>
<dbReference type="EnsemblMetazoa" id="XM_014394621.2">
    <property type="protein sequence ID" value="XP_014250107.1"/>
    <property type="gene ID" value="LOC106667027"/>
</dbReference>
<name>A0A8I6RP60_CIMLE</name>
<feature type="chain" id="PRO_5035277834" evidence="1">
    <location>
        <begin position="20"/>
        <end position="281"/>
    </location>
</feature>
<evidence type="ECO:0000256" key="1">
    <source>
        <dbReference type="SAM" id="SignalP"/>
    </source>
</evidence>
<proteinExistence type="predicted"/>
<accession>A0A8I6RP60</accession>
<keyword evidence="1" id="KW-0732">Signal</keyword>